<dbReference type="GO" id="GO:0000981">
    <property type="term" value="F:DNA-binding transcription factor activity, RNA polymerase II-specific"/>
    <property type="evidence" value="ECO:0007669"/>
    <property type="project" value="TreeGrafter"/>
</dbReference>
<dbReference type="InterPro" id="IPR001909">
    <property type="entry name" value="KRAB"/>
</dbReference>
<keyword evidence="8" id="KW-0238">DNA-binding</keyword>
<evidence type="ECO:0000313" key="16">
    <source>
        <dbReference type="RefSeq" id="XP_030050141.1"/>
    </source>
</evidence>
<keyword evidence="15" id="KW-1185">Reference proteome</keyword>
<evidence type="ECO:0000256" key="11">
    <source>
        <dbReference type="PROSITE-ProRule" id="PRU00042"/>
    </source>
</evidence>
<dbReference type="FunFam" id="3.30.160.60:FF:000358">
    <property type="entry name" value="zinc finger protein 24"/>
    <property type="match status" value="1"/>
</dbReference>
<organism evidence="15 16">
    <name type="scientific">Microcaecilia unicolor</name>
    <dbReference type="NCBI Taxonomy" id="1415580"/>
    <lineage>
        <taxon>Eukaryota</taxon>
        <taxon>Metazoa</taxon>
        <taxon>Chordata</taxon>
        <taxon>Craniata</taxon>
        <taxon>Vertebrata</taxon>
        <taxon>Euteleostomi</taxon>
        <taxon>Amphibia</taxon>
        <taxon>Gymnophiona</taxon>
        <taxon>Siphonopidae</taxon>
        <taxon>Microcaecilia</taxon>
    </lineage>
</organism>
<evidence type="ECO:0000256" key="9">
    <source>
        <dbReference type="ARBA" id="ARBA00023163"/>
    </source>
</evidence>
<dbReference type="PROSITE" id="PS50805">
    <property type="entry name" value="KRAB"/>
    <property type="match status" value="1"/>
</dbReference>
<accession>A0A6P7X9Z5</accession>
<evidence type="ECO:0000256" key="2">
    <source>
        <dbReference type="ARBA" id="ARBA00006991"/>
    </source>
</evidence>
<gene>
    <name evidence="16" type="primary">LOC115463605</name>
</gene>
<dbReference type="Pfam" id="PF01352">
    <property type="entry name" value="KRAB"/>
    <property type="match status" value="1"/>
</dbReference>
<feature type="domain" description="C2H2-type" evidence="13">
    <location>
        <begin position="402"/>
        <end position="429"/>
    </location>
</feature>
<dbReference type="GO" id="GO:0005634">
    <property type="term" value="C:nucleus"/>
    <property type="evidence" value="ECO:0007669"/>
    <property type="project" value="UniProtKB-SubCell"/>
</dbReference>
<dbReference type="OrthoDB" id="6077919at2759"/>
<dbReference type="SUPFAM" id="SSF109640">
    <property type="entry name" value="KRAB domain (Kruppel-associated box)"/>
    <property type="match status" value="1"/>
</dbReference>
<dbReference type="FunFam" id="3.30.160.60:FF:001954">
    <property type="entry name" value="Zinc finger protein 787"/>
    <property type="match status" value="1"/>
</dbReference>
<dbReference type="InParanoid" id="A0A6P7X9Z5"/>
<proteinExistence type="inferred from homology"/>
<feature type="domain" description="KRAB" evidence="14">
    <location>
        <begin position="11"/>
        <end position="84"/>
    </location>
</feature>
<feature type="domain" description="C2H2-type" evidence="13">
    <location>
        <begin position="374"/>
        <end position="401"/>
    </location>
</feature>
<dbReference type="Gene3D" id="6.10.140.140">
    <property type="match status" value="1"/>
</dbReference>
<evidence type="ECO:0000256" key="4">
    <source>
        <dbReference type="ARBA" id="ARBA00022737"/>
    </source>
</evidence>
<dbReference type="FunFam" id="3.30.160.60:FF:000512">
    <property type="entry name" value="zinc finger protein 197 isoform X1"/>
    <property type="match status" value="1"/>
</dbReference>
<evidence type="ECO:0000259" key="13">
    <source>
        <dbReference type="PROSITE" id="PS50157"/>
    </source>
</evidence>
<dbReference type="RefSeq" id="XP_030050141.1">
    <property type="nucleotide sequence ID" value="XM_030194281.1"/>
</dbReference>
<dbReference type="InterPro" id="IPR050527">
    <property type="entry name" value="Snail/Krueppel_Znf"/>
</dbReference>
<comment type="similarity">
    <text evidence="2">Belongs to the krueppel C2H2-type zinc-finger protein family.</text>
</comment>
<dbReference type="Pfam" id="PF00096">
    <property type="entry name" value="zf-C2H2"/>
    <property type="match status" value="6"/>
</dbReference>
<keyword evidence="5 11" id="KW-0863">Zinc-finger</keyword>
<dbReference type="InterPro" id="IPR013087">
    <property type="entry name" value="Znf_C2H2_type"/>
</dbReference>
<feature type="domain" description="C2H2-type" evidence="13">
    <location>
        <begin position="318"/>
        <end position="345"/>
    </location>
</feature>
<sequence>MPAGASAQKWVTFEDIAVSFSQEEWGYLDEEQKELYREVMKENYQTLISLGTGSTTVTPDIISHIEQGEETYIRDKLGSDGHQITQGRKREKKKGEHLVEIEQIQRKTENVCKNVSQATERINRKNCKQESRDQSDPAGDSMHEVTKCERNNRELSNITEVQRQLPQRPLQINNSDKMTYKCHHGKRKGKKQQKEFTYIPSNKTINFIYCKCSKTSSLFSELQMHKRNHKTEKSFIATVYNKRFTQLSAVKSHQEPQTREKHSCTMCNKSFTRLSGLKCHQNIHTGEKAFRCTECNKSFGRLSSLKCHQRIHTGEKPFRCTECNKSFNCVSSLTRHQRIHTGEKPFTCTECNKSFNQISNLTAHQRIHTGEKSFRCTECNKSFTYGSDLKSHQKIHTGEKPFRCTECNKSFTWLSNLKNHTRTHTGDKPFMCSECNKSFTRLSGLKSHKKLHTRVKPFRCTECNKSFNKVSYLTTHQRFHTGETISMY</sequence>
<keyword evidence="3" id="KW-0479">Metal-binding</keyword>
<evidence type="ECO:0000256" key="6">
    <source>
        <dbReference type="ARBA" id="ARBA00022833"/>
    </source>
</evidence>
<evidence type="ECO:0000313" key="15">
    <source>
        <dbReference type="Proteomes" id="UP000515156"/>
    </source>
</evidence>
<evidence type="ECO:0000259" key="14">
    <source>
        <dbReference type="PROSITE" id="PS50805"/>
    </source>
</evidence>
<keyword evidence="7" id="KW-0805">Transcription regulation</keyword>
<evidence type="ECO:0000256" key="5">
    <source>
        <dbReference type="ARBA" id="ARBA00022771"/>
    </source>
</evidence>
<dbReference type="FunFam" id="3.30.160.60:FF:002343">
    <property type="entry name" value="Zinc finger protein 33A"/>
    <property type="match status" value="2"/>
</dbReference>
<feature type="region of interest" description="Disordered" evidence="12">
    <location>
        <begin position="122"/>
        <end position="143"/>
    </location>
</feature>
<keyword evidence="4" id="KW-0677">Repeat</keyword>
<dbReference type="FunFam" id="3.30.160.60:FF:000912">
    <property type="entry name" value="Zinc finger protein 660"/>
    <property type="match status" value="2"/>
</dbReference>
<dbReference type="InterPro" id="IPR036236">
    <property type="entry name" value="Znf_C2H2_sf"/>
</dbReference>
<dbReference type="Pfam" id="PF13912">
    <property type="entry name" value="zf-C2H2_6"/>
    <property type="match status" value="1"/>
</dbReference>
<keyword evidence="9" id="KW-0804">Transcription</keyword>
<feature type="domain" description="C2H2-type" evidence="13">
    <location>
        <begin position="346"/>
        <end position="373"/>
    </location>
</feature>
<evidence type="ECO:0000256" key="1">
    <source>
        <dbReference type="ARBA" id="ARBA00004123"/>
    </source>
</evidence>
<dbReference type="InterPro" id="IPR036051">
    <property type="entry name" value="KRAB_dom_sf"/>
</dbReference>
<dbReference type="PANTHER" id="PTHR24388">
    <property type="entry name" value="ZINC FINGER PROTEIN"/>
    <property type="match status" value="1"/>
</dbReference>
<evidence type="ECO:0000256" key="12">
    <source>
        <dbReference type="SAM" id="MobiDB-lite"/>
    </source>
</evidence>
<protein>
    <submittedName>
        <fullName evidence="16">Zinc finger protein 184-like isoform X1</fullName>
    </submittedName>
</protein>
<evidence type="ECO:0000256" key="8">
    <source>
        <dbReference type="ARBA" id="ARBA00023125"/>
    </source>
</evidence>
<dbReference type="SMART" id="SM00355">
    <property type="entry name" value="ZnF_C2H2"/>
    <property type="match status" value="9"/>
</dbReference>
<dbReference type="SUPFAM" id="SSF57667">
    <property type="entry name" value="beta-beta-alpha zinc fingers"/>
    <property type="match status" value="5"/>
</dbReference>
<dbReference type="SMART" id="SM00349">
    <property type="entry name" value="KRAB"/>
    <property type="match status" value="1"/>
</dbReference>
<dbReference type="CDD" id="cd07765">
    <property type="entry name" value="KRAB_A-box"/>
    <property type="match status" value="1"/>
</dbReference>
<dbReference type="GO" id="GO:0000978">
    <property type="term" value="F:RNA polymerase II cis-regulatory region sequence-specific DNA binding"/>
    <property type="evidence" value="ECO:0007669"/>
    <property type="project" value="TreeGrafter"/>
</dbReference>
<feature type="domain" description="C2H2-type" evidence="13">
    <location>
        <begin position="290"/>
        <end position="317"/>
    </location>
</feature>
<feature type="domain" description="C2H2-type" evidence="13">
    <location>
        <begin position="262"/>
        <end position="289"/>
    </location>
</feature>
<dbReference type="GO" id="GO:0008270">
    <property type="term" value="F:zinc ion binding"/>
    <property type="evidence" value="ECO:0007669"/>
    <property type="project" value="UniProtKB-KW"/>
</dbReference>
<dbReference type="KEGG" id="muo:115463605"/>
<feature type="domain" description="C2H2-type" evidence="13">
    <location>
        <begin position="458"/>
        <end position="485"/>
    </location>
</feature>
<name>A0A6P7X9Z5_9AMPH</name>
<evidence type="ECO:0000256" key="3">
    <source>
        <dbReference type="ARBA" id="ARBA00022723"/>
    </source>
</evidence>
<keyword evidence="10" id="KW-0539">Nucleus</keyword>
<feature type="domain" description="C2H2-type" evidence="13">
    <location>
        <begin position="430"/>
        <end position="457"/>
    </location>
</feature>
<dbReference type="AlphaFoldDB" id="A0A6P7X9Z5"/>
<comment type="subcellular location">
    <subcellularLocation>
        <location evidence="1">Nucleus</location>
    </subcellularLocation>
</comment>
<dbReference type="Gene3D" id="3.30.160.60">
    <property type="entry name" value="Classic Zinc Finger"/>
    <property type="match status" value="9"/>
</dbReference>
<dbReference type="PROSITE" id="PS50157">
    <property type="entry name" value="ZINC_FINGER_C2H2_2"/>
    <property type="match status" value="8"/>
</dbReference>
<reference evidence="16" key="1">
    <citation type="submission" date="2025-08" db="UniProtKB">
        <authorList>
            <consortium name="RefSeq"/>
        </authorList>
    </citation>
    <scope>IDENTIFICATION</scope>
</reference>
<dbReference type="Proteomes" id="UP000515156">
    <property type="component" value="Chromosome 1"/>
</dbReference>
<keyword evidence="6" id="KW-0862">Zinc</keyword>
<evidence type="ECO:0000256" key="10">
    <source>
        <dbReference type="ARBA" id="ARBA00023242"/>
    </source>
</evidence>
<evidence type="ECO:0000256" key="7">
    <source>
        <dbReference type="ARBA" id="ARBA00023015"/>
    </source>
</evidence>
<dbReference type="PROSITE" id="PS00028">
    <property type="entry name" value="ZINC_FINGER_C2H2_1"/>
    <property type="match status" value="8"/>
</dbReference>
<dbReference type="GeneID" id="115463605"/>
<dbReference type="PANTHER" id="PTHR24388:SF96">
    <property type="entry name" value="GENE, 32687-RELATED"/>
    <property type="match status" value="1"/>
</dbReference>